<protein>
    <submittedName>
        <fullName evidence="1">Uncharacterized protein</fullName>
    </submittedName>
</protein>
<dbReference type="EMBL" id="JAGHQM010000869">
    <property type="protein sequence ID" value="KAH0558365.1"/>
    <property type="molecule type" value="Genomic_DNA"/>
</dbReference>
<sequence>MAGVQGQADVVHATITVANLTQSLVKICTSDGVAEETIRFLDALGARYPVSPLLAGEIRSICMNGRETLLSNLKIAVGWRKDDTAALLAQSSGGLSFLAFFAAAREVFDVKQMVSAINIMSESELPNGVIPSGGRDLETCLRALEPRITAFGFSTHFAKVLTAIRRSFFATGVAAMDVISDEVSSLSVAVGGRQAVGVIRALLTPEKLEDRYLVFKGISGMGWVAAAAIWWRGEDSVTLISNGEHLLRSENPSVVINIDAYNRDRTILYWYEGRLQNMAEILPVEDERARCFVPRVQQMSLRFPIQGFVTTVLHHRGFPLDFQKSIAGLVADFIWDLVHHIAVDNRHCCSPPKPLMKFLGHDAALIISKSLDTTCGVRPTRPPDNPGTAMAALHERVWQALHTSYTPSSPAEACPGDCQTKGMCPTVGRELSVIKQTFAAIIVLFFVDADPGLSMTLADHNESSEFDSLLDIHAPPGDSFDYYSLGTAGGCPILELNTMLIKLTAYVGTTGNFFTTYGPLYQRVLVDRYIGSSSNGVCSYLAAAADPSISRDVLARIRVAQGGFIYRDQYYDHVVAEDPAFMLSEVGSPQDSLELNLSTRSIDPSCGILKSTEITVRDDSDSLYIRIKVSDYYNNSRYINLSRAVWSAALAVEVECAHSPETALDAQPGSLVDSVLLSDVVIPVLSVARPEISFPPPVVVIAAQGSSPSALFSSDVCGTYDRPILICRNACLSCGLVAIIREQPVSAKGPTFTADFESGVTVVLS</sequence>
<name>A0A9P8LAC5_9PEZI</name>
<evidence type="ECO:0000313" key="2">
    <source>
        <dbReference type="Proteomes" id="UP000750711"/>
    </source>
</evidence>
<proteinExistence type="predicted"/>
<keyword evidence="2" id="KW-1185">Reference proteome</keyword>
<dbReference type="Proteomes" id="UP000750711">
    <property type="component" value="Unassembled WGS sequence"/>
</dbReference>
<evidence type="ECO:0000313" key="1">
    <source>
        <dbReference type="EMBL" id="KAH0558365.1"/>
    </source>
</evidence>
<gene>
    <name evidence="1" type="ORF">GP486_004977</name>
</gene>
<accession>A0A9P8LAC5</accession>
<reference evidence="1" key="1">
    <citation type="submission" date="2021-03" db="EMBL/GenBank/DDBJ databases">
        <title>Comparative genomics and phylogenomic investigation of the class Geoglossomycetes provide insights into ecological specialization and systematics.</title>
        <authorList>
            <person name="Melie T."/>
            <person name="Pirro S."/>
            <person name="Miller A.N."/>
            <person name="Quandt A."/>
        </authorList>
    </citation>
    <scope>NUCLEOTIDE SEQUENCE</scope>
    <source>
        <strain evidence="1">CAQ_001_2017</strain>
    </source>
</reference>
<organism evidence="1 2">
    <name type="scientific">Trichoglossum hirsutum</name>
    <dbReference type="NCBI Taxonomy" id="265104"/>
    <lineage>
        <taxon>Eukaryota</taxon>
        <taxon>Fungi</taxon>
        <taxon>Dikarya</taxon>
        <taxon>Ascomycota</taxon>
        <taxon>Pezizomycotina</taxon>
        <taxon>Geoglossomycetes</taxon>
        <taxon>Geoglossales</taxon>
        <taxon>Geoglossaceae</taxon>
        <taxon>Trichoglossum</taxon>
    </lineage>
</organism>
<dbReference type="AlphaFoldDB" id="A0A9P8LAC5"/>
<comment type="caution">
    <text evidence="1">The sequence shown here is derived from an EMBL/GenBank/DDBJ whole genome shotgun (WGS) entry which is preliminary data.</text>
</comment>